<evidence type="ECO:0000256" key="2">
    <source>
        <dbReference type="SAM" id="MobiDB-lite"/>
    </source>
</evidence>
<dbReference type="InterPro" id="IPR010131">
    <property type="entry name" value="MdtP/NodT-like"/>
</dbReference>
<evidence type="ECO:0000313" key="4">
    <source>
        <dbReference type="Proteomes" id="UP000014216"/>
    </source>
</evidence>
<proteinExistence type="inferred from homology"/>
<dbReference type="OrthoDB" id="188180at2"/>
<sequence>MRKNPYGSQMRMVFVVVVSVLFFMTGHALAGGKLSSLEEEAAGAAPMEMTLAEAVNVALRSNRTIKSAFLTRVVQKFDLAVARDKFNPDVNLNATAGYSGSQAQISDPSTSESSSNLSLTTTATASKRIETGGTFTFSWSRADELSNSSGSAENRSAANNWTVNFSHPLLKGAGVAVNTASVTLAELSEQSNLLSHRDTIISTVNSTIQAFRSYARSVRSLDISSASLERSRANLEMNRLLISLGRMPANEIIQSESDVSNQEFSHEVALNSMANARISLLKVLDLPQDTQILPVEETDMSPVHPDLDDCLALAFANRSDYLNAKMAVDRARINLVLARDNKKWALDLVSGYTYRDNYHRISADMDNHAWQVGLNLQIPLYGDMTREQTLLSAETSLKQTQIHLEEIRQNIALEVRDAVREVETRLKQVGMAERSRKLAEKKLAVEKEKLTLGRTTNFQLVSFQNDLVDRQNAELNARVDYLNALTALDTILSTTLKTWRIDYNKEYDRWPGK</sequence>
<feature type="region of interest" description="Disordered" evidence="2">
    <location>
        <begin position="100"/>
        <end position="119"/>
    </location>
</feature>
<dbReference type="InterPro" id="IPR003423">
    <property type="entry name" value="OMP_efflux"/>
</dbReference>
<protein>
    <submittedName>
        <fullName evidence="3">Outer membrane efflux protein</fullName>
    </submittedName>
</protein>
<dbReference type="PANTHER" id="PTHR30203:SF30">
    <property type="entry name" value="OUTER MEMBRANE PROTEIN-RELATED"/>
    <property type="match status" value="1"/>
</dbReference>
<comment type="similarity">
    <text evidence="1">Belongs to the outer membrane factor (OMF) (TC 1.B.17) family.</text>
</comment>
<evidence type="ECO:0000313" key="3">
    <source>
        <dbReference type="EMBL" id="EMS78127.1"/>
    </source>
</evidence>
<dbReference type="EMBL" id="APJX01000010">
    <property type="protein sequence ID" value="EMS78127.1"/>
    <property type="molecule type" value="Genomic_DNA"/>
</dbReference>
<dbReference type="AlphaFoldDB" id="S0G1T5"/>
<comment type="caution">
    <text evidence="3">The sequence shown here is derived from an EMBL/GenBank/DDBJ whole genome shotgun (WGS) entry which is preliminary data.</text>
</comment>
<reference evidence="3 4" key="1">
    <citation type="journal article" date="2013" name="Genome Announc.">
        <title>Draft Genome Sequence of Desulfotignum phosphitoxidans DSM 13687 Strain FiPS-3.</title>
        <authorList>
            <person name="Poehlein A."/>
            <person name="Daniel R."/>
            <person name="Simeonova D.D."/>
        </authorList>
    </citation>
    <scope>NUCLEOTIDE SEQUENCE [LARGE SCALE GENOMIC DNA]</scope>
    <source>
        <strain evidence="3 4">DSM 13687</strain>
    </source>
</reference>
<evidence type="ECO:0000256" key="1">
    <source>
        <dbReference type="ARBA" id="ARBA00007613"/>
    </source>
</evidence>
<feature type="compositionally biased region" description="Low complexity" evidence="2">
    <location>
        <begin position="109"/>
        <end position="119"/>
    </location>
</feature>
<dbReference type="Gene3D" id="1.20.1600.10">
    <property type="entry name" value="Outer membrane efflux proteins (OEP)"/>
    <property type="match status" value="1"/>
</dbReference>
<gene>
    <name evidence="3" type="ORF">Dpo_10c01210</name>
</gene>
<keyword evidence="4" id="KW-1185">Reference proteome</keyword>
<dbReference type="Pfam" id="PF02321">
    <property type="entry name" value="OEP"/>
    <property type="match status" value="1"/>
</dbReference>
<dbReference type="SUPFAM" id="SSF56954">
    <property type="entry name" value="Outer membrane efflux proteins (OEP)"/>
    <property type="match status" value="1"/>
</dbReference>
<organism evidence="3 4">
    <name type="scientific">Desulfotignum phosphitoxidans DSM 13687</name>
    <dbReference type="NCBI Taxonomy" id="1286635"/>
    <lineage>
        <taxon>Bacteria</taxon>
        <taxon>Pseudomonadati</taxon>
        <taxon>Thermodesulfobacteriota</taxon>
        <taxon>Desulfobacteria</taxon>
        <taxon>Desulfobacterales</taxon>
        <taxon>Desulfobacteraceae</taxon>
        <taxon>Desulfotignum</taxon>
    </lineage>
</organism>
<name>S0G1T5_9BACT</name>
<dbReference type="PANTHER" id="PTHR30203">
    <property type="entry name" value="OUTER MEMBRANE CATION EFFLUX PROTEIN"/>
    <property type="match status" value="1"/>
</dbReference>
<dbReference type="GO" id="GO:0015562">
    <property type="term" value="F:efflux transmembrane transporter activity"/>
    <property type="evidence" value="ECO:0007669"/>
    <property type="project" value="InterPro"/>
</dbReference>
<dbReference type="Proteomes" id="UP000014216">
    <property type="component" value="Unassembled WGS sequence"/>
</dbReference>
<accession>S0G1T5</accession>
<dbReference type="RefSeq" id="WP_006967931.1">
    <property type="nucleotide sequence ID" value="NZ_APJX01000010.1"/>
</dbReference>